<feature type="signal peptide" evidence="2">
    <location>
        <begin position="1"/>
        <end position="18"/>
    </location>
</feature>
<sequence>MWCSILVLLSTLALPSTSAPITTENPCYQEVLLWWDLLVFLATNFVAHAATVPETSGAKWQDTVIWKSLATFLPFAGIGRSMIKIIDWSMLRGDEIRMACSQGVVQEEPVYLHLSKDFAHIRDDDNCTISVDMDDRPLNEWFGHLDVEMPEQHNIHGDWQLPKGYRLLAIPINVIDNLLAKESMNLMAACITLYRTITSGDQIARYGYAAYGITVFPYALTSLVNLIAIGLVGDYPYFYVLRTSILQEAESRPDAVCDGAIGISPGDVGRAASYMTSHALNRTETAASMAHVVGRAADGASLSSNAATGMVSIPADPEIPQYRFNVNERYTAAFLRLSRPQTAGQEPILTIRVDDITKRLRLLRGSTMPQVDCKITVGSRSNSIWHIPKCMSPDRQRFRSSIDTAWRTRVTVATFIAACLLPYLVIFLITDFHPGGSTLAQRTWVLAWICAGQLSFPVFVVLHDTMVQMSFMDMLGGKGRCITLFLLLPMTASIGGYITISQMFYEDNSTTRIVCD</sequence>
<feature type="chain" id="PRO_5013951066" evidence="2">
    <location>
        <begin position="19"/>
        <end position="516"/>
    </location>
</feature>
<keyword evidence="1" id="KW-0812">Transmembrane</keyword>
<keyword evidence="4" id="KW-1185">Reference proteome</keyword>
<dbReference type="OrthoDB" id="3253026at2759"/>
<proteinExistence type="predicted"/>
<feature type="transmembrane region" description="Helical" evidence="1">
    <location>
        <begin position="208"/>
        <end position="232"/>
    </location>
</feature>
<feature type="transmembrane region" description="Helical" evidence="1">
    <location>
        <begin position="482"/>
        <end position="500"/>
    </location>
</feature>
<protein>
    <submittedName>
        <fullName evidence="3">Uncharacterized protein</fullName>
    </submittedName>
</protein>
<organism evidence="3 4">
    <name type="scientific">Wolfiporia cocos (strain MD-104)</name>
    <name type="common">Brown rot fungus</name>
    <dbReference type="NCBI Taxonomy" id="742152"/>
    <lineage>
        <taxon>Eukaryota</taxon>
        <taxon>Fungi</taxon>
        <taxon>Dikarya</taxon>
        <taxon>Basidiomycota</taxon>
        <taxon>Agaricomycotina</taxon>
        <taxon>Agaricomycetes</taxon>
        <taxon>Polyporales</taxon>
        <taxon>Phaeolaceae</taxon>
        <taxon>Wolfiporia</taxon>
    </lineage>
</organism>
<reference evidence="3 4" key="1">
    <citation type="journal article" date="2012" name="Science">
        <title>The Paleozoic origin of enzymatic lignin decomposition reconstructed from 31 fungal genomes.</title>
        <authorList>
            <person name="Floudas D."/>
            <person name="Binder M."/>
            <person name="Riley R."/>
            <person name="Barry K."/>
            <person name="Blanchette R.A."/>
            <person name="Henrissat B."/>
            <person name="Martinez A.T."/>
            <person name="Otillar R."/>
            <person name="Spatafora J.W."/>
            <person name="Yadav J.S."/>
            <person name="Aerts A."/>
            <person name="Benoit I."/>
            <person name="Boyd A."/>
            <person name="Carlson A."/>
            <person name="Copeland A."/>
            <person name="Coutinho P.M."/>
            <person name="de Vries R.P."/>
            <person name="Ferreira P."/>
            <person name="Findley K."/>
            <person name="Foster B."/>
            <person name="Gaskell J."/>
            <person name="Glotzer D."/>
            <person name="Gorecki P."/>
            <person name="Heitman J."/>
            <person name="Hesse C."/>
            <person name="Hori C."/>
            <person name="Igarashi K."/>
            <person name="Jurgens J.A."/>
            <person name="Kallen N."/>
            <person name="Kersten P."/>
            <person name="Kohler A."/>
            <person name="Kuees U."/>
            <person name="Kumar T.K.A."/>
            <person name="Kuo A."/>
            <person name="LaButti K."/>
            <person name="Larrondo L.F."/>
            <person name="Lindquist E."/>
            <person name="Ling A."/>
            <person name="Lombard V."/>
            <person name="Lucas S."/>
            <person name="Lundell T."/>
            <person name="Martin R."/>
            <person name="McLaughlin D.J."/>
            <person name="Morgenstern I."/>
            <person name="Morin E."/>
            <person name="Murat C."/>
            <person name="Nagy L.G."/>
            <person name="Nolan M."/>
            <person name="Ohm R.A."/>
            <person name="Patyshakuliyeva A."/>
            <person name="Rokas A."/>
            <person name="Ruiz-Duenas F.J."/>
            <person name="Sabat G."/>
            <person name="Salamov A."/>
            <person name="Samejima M."/>
            <person name="Schmutz J."/>
            <person name="Slot J.C."/>
            <person name="St John F."/>
            <person name="Stenlid J."/>
            <person name="Sun H."/>
            <person name="Sun S."/>
            <person name="Syed K."/>
            <person name="Tsang A."/>
            <person name="Wiebenga A."/>
            <person name="Young D."/>
            <person name="Pisabarro A."/>
            <person name="Eastwood D.C."/>
            <person name="Martin F."/>
            <person name="Cullen D."/>
            <person name="Grigoriev I.V."/>
            <person name="Hibbett D.S."/>
        </authorList>
    </citation>
    <scope>NUCLEOTIDE SEQUENCE [LARGE SCALE GENOMIC DNA]</scope>
    <source>
        <strain evidence="3 4">MD-104</strain>
    </source>
</reference>
<evidence type="ECO:0000256" key="2">
    <source>
        <dbReference type="SAM" id="SignalP"/>
    </source>
</evidence>
<name>A0A2H3JJ73_WOLCO</name>
<keyword evidence="2" id="KW-0732">Signal</keyword>
<keyword evidence="1" id="KW-1133">Transmembrane helix</keyword>
<feature type="transmembrane region" description="Helical" evidence="1">
    <location>
        <begin position="410"/>
        <end position="430"/>
    </location>
</feature>
<keyword evidence="1" id="KW-0472">Membrane</keyword>
<evidence type="ECO:0000313" key="3">
    <source>
        <dbReference type="EMBL" id="PCH36734.1"/>
    </source>
</evidence>
<gene>
    <name evidence="3" type="ORF">WOLCODRAFT_20719</name>
</gene>
<dbReference type="EMBL" id="KB467887">
    <property type="protein sequence ID" value="PCH36734.1"/>
    <property type="molecule type" value="Genomic_DNA"/>
</dbReference>
<evidence type="ECO:0000313" key="4">
    <source>
        <dbReference type="Proteomes" id="UP000218811"/>
    </source>
</evidence>
<accession>A0A2H3JJ73</accession>
<feature type="transmembrane region" description="Helical" evidence="1">
    <location>
        <begin position="442"/>
        <end position="462"/>
    </location>
</feature>
<evidence type="ECO:0000256" key="1">
    <source>
        <dbReference type="SAM" id="Phobius"/>
    </source>
</evidence>
<dbReference type="AlphaFoldDB" id="A0A2H3JJ73"/>
<dbReference type="Proteomes" id="UP000218811">
    <property type="component" value="Unassembled WGS sequence"/>
</dbReference>